<feature type="transmembrane region" description="Helical" evidence="1">
    <location>
        <begin position="12"/>
        <end position="37"/>
    </location>
</feature>
<dbReference type="Proteomes" id="UP001595867">
    <property type="component" value="Unassembled WGS sequence"/>
</dbReference>
<organism evidence="2 3">
    <name type="scientific">Actinoplanes subglobosus</name>
    <dbReference type="NCBI Taxonomy" id="1547892"/>
    <lineage>
        <taxon>Bacteria</taxon>
        <taxon>Bacillati</taxon>
        <taxon>Actinomycetota</taxon>
        <taxon>Actinomycetes</taxon>
        <taxon>Micromonosporales</taxon>
        <taxon>Micromonosporaceae</taxon>
        <taxon>Actinoplanes</taxon>
    </lineage>
</organism>
<evidence type="ECO:0000313" key="2">
    <source>
        <dbReference type="EMBL" id="MFC4066014.1"/>
    </source>
</evidence>
<accession>A0ABV8IP54</accession>
<evidence type="ECO:0008006" key="4">
    <source>
        <dbReference type="Google" id="ProtNLM"/>
    </source>
</evidence>
<keyword evidence="3" id="KW-1185">Reference proteome</keyword>
<dbReference type="EMBL" id="JBHSBL010000014">
    <property type="protein sequence ID" value="MFC4066014.1"/>
    <property type="molecule type" value="Genomic_DNA"/>
</dbReference>
<keyword evidence="1" id="KW-0812">Transmembrane</keyword>
<name>A0ABV8IP54_9ACTN</name>
<evidence type="ECO:0000256" key="1">
    <source>
        <dbReference type="SAM" id="Phobius"/>
    </source>
</evidence>
<keyword evidence="1" id="KW-0472">Membrane</keyword>
<sequence length="111" mass="11895">MVVPVPVPVLVVPVLVPVVLVLVPVVLVLVPVVLVLVRSRPGCHQLASRWAFCLGRQAHPIQPLCELIPAIAAASAPKVPIVGVHRRCVRQRQVPTKPSRVPATVDDPGRN</sequence>
<gene>
    <name evidence="2" type="ORF">ACFO0C_13825</name>
</gene>
<comment type="caution">
    <text evidence="2">The sequence shown here is derived from an EMBL/GenBank/DDBJ whole genome shotgun (WGS) entry which is preliminary data.</text>
</comment>
<dbReference type="RefSeq" id="WP_378066994.1">
    <property type="nucleotide sequence ID" value="NZ_JBHSBL010000014.1"/>
</dbReference>
<evidence type="ECO:0000313" key="3">
    <source>
        <dbReference type="Proteomes" id="UP001595867"/>
    </source>
</evidence>
<protein>
    <recommendedName>
        <fullName evidence="4">Secreted peptide</fullName>
    </recommendedName>
</protein>
<reference evidence="3" key="1">
    <citation type="journal article" date="2019" name="Int. J. Syst. Evol. Microbiol.">
        <title>The Global Catalogue of Microorganisms (GCM) 10K type strain sequencing project: providing services to taxonomists for standard genome sequencing and annotation.</title>
        <authorList>
            <consortium name="The Broad Institute Genomics Platform"/>
            <consortium name="The Broad Institute Genome Sequencing Center for Infectious Disease"/>
            <person name="Wu L."/>
            <person name="Ma J."/>
        </authorList>
    </citation>
    <scope>NUCLEOTIDE SEQUENCE [LARGE SCALE GENOMIC DNA]</scope>
    <source>
        <strain evidence="3">TBRC 5832</strain>
    </source>
</reference>
<keyword evidence="1" id="KW-1133">Transmembrane helix</keyword>
<proteinExistence type="predicted"/>